<protein>
    <submittedName>
        <fullName evidence="6">Metallophosphoesterase</fullName>
    </submittedName>
</protein>
<keyword evidence="4" id="KW-0472">Membrane</keyword>
<sequence length="484" mass="50224">MALVAILGAILGVLLAGRADADIGPFRAQFAVTPSLVGDVEIDIPPLGKLHLDSHDGPAHLSVRLAQLDQRRTEQLITTPDGVAQASATALTDLGAGLIRLGLRVVAVATLAGLLLGALVFRSVRRTAWCGGLALSVTAAGLLSGAATFRRQAIEEPRYEGLLVNAPAVVGDARRIAGRYDAYAGQLQKLVTNVGKLYATVSTLPVYEAAPGTIRALHVSDLHLNPAAWSLMQTVVAQFDIDLVIDTGDITDWGSEQEAEYVAAISRLKVPYVYIRGNHDSAATAAAVARQPGAVVLDGQVEQVAGLWVAGIGDPRFTPDKETEGQGKQAVERVIDNGVDLAAAIAASGQPVDVALVHDPAAADGLVGSAPLVLAGHTHRREVRSLAAPAGSPETRLMVSGSTGGAGLRGLEAAEPTPLAMSVLYFDDERNIQAYDDIRVGGTGQSQVTLERHVLAPMPTSAATSNGRPSPSPAGRRPPSPPGR</sequence>
<dbReference type="PANTHER" id="PTHR31302">
    <property type="entry name" value="TRANSMEMBRANE PROTEIN WITH METALLOPHOSPHOESTERASE DOMAIN-RELATED"/>
    <property type="match status" value="1"/>
</dbReference>
<dbReference type="SUPFAM" id="SSF56300">
    <property type="entry name" value="Metallo-dependent phosphatases"/>
    <property type="match status" value="1"/>
</dbReference>
<keyword evidence="2" id="KW-0378">Hydrolase</keyword>
<feature type="region of interest" description="Disordered" evidence="3">
    <location>
        <begin position="456"/>
        <end position="484"/>
    </location>
</feature>
<evidence type="ECO:0000259" key="5">
    <source>
        <dbReference type="Pfam" id="PF00149"/>
    </source>
</evidence>
<keyword evidence="4" id="KW-1133">Transmembrane helix</keyword>
<organism evidence="6 7">
    <name type="scientific">Pilimelia columellifera subsp. columellifera</name>
    <dbReference type="NCBI Taxonomy" id="706583"/>
    <lineage>
        <taxon>Bacteria</taxon>
        <taxon>Bacillati</taxon>
        <taxon>Actinomycetota</taxon>
        <taxon>Actinomycetes</taxon>
        <taxon>Micromonosporales</taxon>
        <taxon>Micromonosporaceae</taxon>
        <taxon>Pilimelia</taxon>
    </lineage>
</organism>
<comment type="caution">
    <text evidence="6">The sequence shown here is derived from an EMBL/GenBank/DDBJ whole genome shotgun (WGS) entry which is preliminary data.</text>
</comment>
<dbReference type="EMBL" id="BAAARY010000007">
    <property type="protein sequence ID" value="GAA2521668.1"/>
    <property type="molecule type" value="Genomic_DNA"/>
</dbReference>
<gene>
    <name evidence="6" type="ORF">GCM10010201_19460</name>
</gene>
<dbReference type="Pfam" id="PF00149">
    <property type="entry name" value="Metallophos"/>
    <property type="match status" value="1"/>
</dbReference>
<evidence type="ECO:0000256" key="2">
    <source>
        <dbReference type="ARBA" id="ARBA00022801"/>
    </source>
</evidence>
<evidence type="ECO:0000256" key="3">
    <source>
        <dbReference type="SAM" id="MobiDB-lite"/>
    </source>
</evidence>
<accession>A0ABN3NI89</accession>
<evidence type="ECO:0000313" key="6">
    <source>
        <dbReference type="EMBL" id="GAA2521668.1"/>
    </source>
</evidence>
<reference evidence="6 7" key="1">
    <citation type="journal article" date="2019" name="Int. J. Syst. Evol. Microbiol.">
        <title>The Global Catalogue of Microorganisms (GCM) 10K type strain sequencing project: providing services to taxonomists for standard genome sequencing and annotation.</title>
        <authorList>
            <consortium name="The Broad Institute Genomics Platform"/>
            <consortium name="The Broad Institute Genome Sequencing Center for Infectious Disease"/>
            <person name="Wu L."/>
            <person name="Ma J."/>
        </authorList>
    </citation>
    <scope>NUCLEOTIDE SEQUENCE [LARGE SCALE GENOMIC DNA]</scope>
    <source>
        <strain evidence="6 7">JCM 3367</strain>
    </source>
</reference>
<evidence type="ECO:0000256" key="4">
    <source>
        <dbReference type="SAM" id="Phobius"/>
    </source>
</evidence>
<keyword evidence="7" id="KW-1185">Reference proteome</keyword>
<evidence type="ECO:0000256" key="1">
    <source>
        <dbReference type="ARBA" id="ARBA00022723"/>
    </source>
</evidence>
<dbReference type="InterPro" id="IPR051158">
    <property type="entry name" value="Metallophosphoesterase_sf"/>
</dbReference>
<dbReference type="Proteomes" id="UP001499978">
    <property type="component" value="Unassembled WGS sequence"/>
</dbReference>
<dbReference type="InterPro" id="IPR029052">
    <property type="entry name" value="Metallo-depent_PP-like"/>
</dbReference>
<keyword evidence="4" id="KW-0812">Transmembrane</keyword>
<feature type="compositionally biased region" description="Pro residues" evidence="3">
    <location>
        <begin position="470"/>
        <end position="484"/>
    </location>
</feature>
<keyword evidence="1" id="KW-0479">Metal-binding</keyword>
<feature type="domain" description="Calcineurin-like phosphoesterase" evidence="5">
    <location>
        <begin position="215"/>
        <end position="380"/>
    </location>
</feature>
<dbReference type="Gene3D" id="3.60.21.10">
    <property type="match status" value="1"/>
</dbReference>
<evidence type="ECO:0000313" key="7">
    <source>
        <dbReference type="Proteomes" id="UP001499978"/>
    </source>
</evidence>
<feature type="transmembrane region" description="Helical" evidence="4">
    <location>
        <begin position="128"/>
        <end position="149"/>
    </location>
</feature>
<name>A0ABN3NI89_9ACTN</name>
<dbReference type="InterPro" id="IPR004843">
    <property type="entry name" value="Calcineurin-like_PHP"/>
</dbReference>
<proteinExistence type="predicted"/>
<dbReference type="PANTHER" id="PTHR31302:SF31">
    <property type="entry name" value="PHOSPHODIESTERASE YAEI"/>
    <property type="match status" value="1"/>
</dbReference>
<feature type="transmembrane region" description="Helical" evidence="4">
    <location>
        <begin position="101"/>
        <end position="121"/>
    </location>
</feature>
<dbReference type="CDD" id="cd00838">
    <property type="entry name" value="MPP_superfamily"/>
    <property type="match status" value="1"/>
</dbReference>